<comment type="caution">
    <text evidence="1">The sequence shown here is derived from an EMBL/GenBank/DDBJ whole genome shotgun (WGS) entry which is preliminary data.</text>
</comment>
<organism evidence="1 2">
    <name type="scientific">Linum tenue</name>
    <dbReference type="NCBI Taxonomy" id="586396"/>
    <lineage>
        <taxon>Eukaryota</taxon>
        <taxon>Viridiplantae</taxon>
        <taxon>Streptophyta</taxon>
        <taxon>Embryophyta</taxon>
        <taxon>Tracheophyta</taxon>
        <taxon>Spermatophyta</taxon>
        <taxon>Magnoliopsida</taxon>
        <taxon>eudicotyledons</taxon>
        <taxon>Gunneridae</taxon>
        <taxon>Pentapetalae</taxon>
        <taxon>rosids</taxon>
        <taxon>fabids</taxon>
        <taxon>Malpighiales</taxon>
        <taxon>Linaceae</taxon>
        <taxon>Linum</taxon>
    </lineage>
</organism>
<gene>
    <name evidence="1" type="ORF">LITE_LOCUS13157</name>
</gene>
<dbReference type="Proteomes" id="UP001154282">
    <property type="component" value="Unassembled WGS sequence"/>
</dbReference>
<keyword evidence="2" id="KW-1185">Reference proteome</keyword>
<evidence type="ECO:0000313" key="2">
    <source>
        <dbReference type="Proteomes" id="UP001154282"/>
    </source>
</evidence>
<reference evidence="1" key="1">
    <citation type="submission" date="2022-08" db="EMBL/GenBank/DDBJ databases">
        <authorList>
            <person name="Gutierrez-Valencia J."/>
        </authorList>
    </citation>
    <scope>NUCLEOTIDE SEQUENCE</scope>
</reference>
<evidence type="ECO:0000313" key="1">
    <source>
        <dbReference type="EMBL" id="CAI0406296.1"/>
    </source>
</evidence>
<accession>A0AAV0J8Q9</accession>
<dbReference type="AlphaFoldDB" id="A0AAV0J8Q9"/>
<name>A0AAV0J8Q9_9ROSI</name>
<proteinExistence type="predicted"/>
<protein>
    <submittedName>
        <fullName evidence="1">Uncharacterized protein</fullName>
    </submittedName>
</protein>
<dbReference type="EMBL" id="CAMGYJ010000004">
    <property type="protein sequence ID" value="CAI0406296.1"/>
    <property type="molecule type" value="Genomic_DNA"/>
</dbReference>
<sequence length="28" mass="3206">MGLQAEVTVEASNRVAQEQQQHYFTVQL</sequence>